<organism evidence="1 2">
    <name type="scientific">Melanomma pulvis-pyrius CBS 109.77</name>
    <dbReference type="NCBI Taxonomy" id="1314802"/>
    <lineage>
        <taxon>Eukaryota</taxon>
        <taxon>Fungi</taxon>
        <taxon>Dikarya</taxon>
        <taxon>Ascomycota</taxon>
        <taxon>Pezizomycotina</taxon>
        <taxon>Dothideomycetes</taxon>
        <taxon>Pleosporomycetidae</taxon>
        <taxon>Pleosporales</taxon>
        <taxon>Melanommataceae</taxon>
        <taxon>Melanomma</taxon>
    </lineage>
</organism>
<dbReference type="AlphaFoldDB" id="A0A6A6XG91"/>
<dbReference type="EMBL" id="MU001875">
    <property type="protein sequence ID" value="KAF2794925.1"/>
    <property type="molecule type" value="Genomic_DNA"/>
</dbReference>
<reference evidence="1" key="1">
    <citation type="journal article" date="2020" name="Stud. Mycol.">
        <title>101 Dothideomycetes genomes: a test case for predicting lifestyles and emergence of pathogens.</title>
        <authorList>
            <person name="Haridas S."/>
            <person name="Albert R."/>
            <person name="Binder M."/>
            <person name="Bloem J."/>
            <person name="Labutti K."/>
            <person name="Salamov A."/>
            <person name="Andreopoulos B."/>
            <person name="Baker S."/>
            <person name="Barry K."/>
            <person name="Bills G."/>
            <person name="Bluhm B."/>
            <person name="Cannon C."/>
            <person name="Castanera R."/>
            <person name="Culley D."/>
            <person name="Daum C."/>
            <person name="Ezra D."/>
            <person name="Gonzalez J."/>
            <person name="Henrissat B."/>
            <person name="Kuo A."/>
            <person name="Liang C."/>
            <person name="Lipzen A."/>
            <person name="Lutzoni F."/>
            <person name="Magnuson J."/>
            <person name="Mondo S."/>
            <person name="Nolan M."/>
            <person name="Ohm R."/>
            <person name="Pangilinan J."/>
            <person name="Park H.-J."/>
            <person name="Ramirez L."/>
            <person name="Alfaro M."/>
            <person name="Sun H."/>
            <person name="Tritt A."/>
            <person name="Yoshinaga Y."/>
            <person name="Zwiers L.-H."/>
            <person name="Turgeon B."/>
            <person name="Goodwin S."/>
            <person name="Spatafora J."/>
            <person name="Crous P."/>
            <person name="Grigoriev I."/>
        </authorList>
    </citation>
    <scope>NUCLEOTIDE SEQUENCE</scope>
    <source>
        <strain evidence="1">CBS 109.77</strain>
    </source>
</reference>
<gene>
    <name evidence="1" type="ORF">K505DRAFT_274235</name>
</gene>
<evidence type="ECO:0000313" key="1">
    <source>
        <dbReference type="EMBL" id="KAF2794925.1"/>
    </source>
</evidence>
<proteinExistence type="predicted"/>
<sequence>MDIGQCAKLHNEILKFGWQGSGRPLDDFHPKSWFEFHGEEANAVRDSLSPQLVVFLEQAWEVGDDHSFFYYVNGLSYPSNLFTNCIHNGNGDEKRFLTLYAANDLADHPDGLIFDQEQNTAIIQMTVEDSRTAHNGRQTWHTLETVLDAWLDMIQLGKIRAVSEDIDYPNSKYDPWINVPYSEDMLQEAIVMFDKLVDAIESRMPGTPHATTVRGFVDDEHVTSSKIPHGFAREFIHKVRRPTFKYIAPGLAVPTSSTLPKQPFFAVIPDTSLEEDDEVLALPPILLFRSTQRYTAPPDAPITGSGLPFSWPYSQVSEYPAGLYLAPVDRESNNPFEDECKLVLPFAIGGNGFARTSDGARFGENTEVENVSSQDTVADLYQPGYQPFTEMHGVRLVKVLESWLGMVQRGDWNVDQDGVVGGMDEWRKADTESHWEKFVVSVGW</sequence>
<name>A0A6A6XG91_9PLEO</name>
<protein>
    <submittedName>
        <fullName evidence="1">Uncharacterized protein</fullName>
    </submittedName>
</protein>
<evidence type="ECO:0000313" key="2">
    <source>
        <dbReference type="Proteomes" id="UP000799757"/>
    </source>
</evidence>
<keyword evidence="2" id="KW-1185">Reference proteome</keyword>
<accession>A0A6A6XG91</accession>
<dbReference type="Proteomes" id="UP000799757">
    <property type="component" value="Unassembled WGS sequence"/>
</dbReference>
<dbReference type="OrthoDB" id="3029470at2759"/>